<protein>
    <submittedName>
        <fullName evidence="1">Uncharacterized protein</fullName>
    </submittedName>
</protein>
<dbReference type="AlphaFoldDB" id="A0AAD4QIW1"/>
<accession>A0AAD4QIW1</accession>
<sequence length="79" mass="8681">MTSETPSQPRASPLYYASQFGLTQIVDWLSSKSPLSGYANIARILLYRGGSHRTQGPDGRTALYLASEKRSSGRFRVTA</sequence>
<reference evidence="1" key="1">
    <citation type="journal article" date="2022" name="New Phytol.">
        <title>Evolutionary transition to the ectomycorrhizal habit in the genomes of a hyperdiverse lineage of mushroom-forming fungi.</title>
        <authorList>
            <person name="Looney B."/>
            <person name="Miyauchi S."/>
            <person name="Morin E."/>
            <person name="Drula E."/>
            <person name="Courty P.E."/>
            <person name="Kohler A."/>
            <person name="Kuo A."/>
            <person name="LaButti K."/>
            <person name="Pangilinan J."/>
            <person name="Lipzen A."/>
            <person name="Riley R."/>
            <person name="Andreopoulos W."/>
            <person name="He G."/>
            <person name="Johnson J."/>
            <person name="Nolan M."/>
            <person name="Tritt A."/>
            <person name="Barry K.W."/>
            <person name="Grigoriev I.V."/>
            <person name="Nagy L.G."/>
            <person name="Hibbett D."/>
            <person name="Henrissat B."/>
            <person name="Matheny P.B."/>
            <person name="Labbe J."/>
            <person name="Martin F.M."/>
        </authorList>
    </citation>
    <scope>NUCLEOTIDE SEQUENCE</scope>
    <source>
        <strain evidence="1">BPL690</strain>
    </source>
</reference>
<dbReference type="EMBL" id="WTXG01000224">
    <property type="protein sequence ID" value="KAI0290413.1"/>
    <property type="molecule type" value="Genomic_DNA"/>
</dbReference>
<proteinExistence type="predicted"/>
<comment type="caution">
    <text evidence="1">The sequence shown here is derived from an EMBL/GenBank/DDBJ whole genome shotgun (WGS) entry which is preliminary data.</text>
</comment>
<gene>
    <name evidence="1" type="ORF">B0F90DRAFT_1786177</name>
</gene>
<evidence type="ECO:0000313" key="1">
    <source>
        <dbReference type="EMBL" id="KAI0290413.1"/>
    </source>
</evidence>
<name>A0AAD4QIW1_9AGAM</name>
<dbReference type="SUPFAM" id="SSF48403">
    <property type="entry name" value="Ankyrin repeat"/>
    <property type="match status" value="1"/>
</dbReference>
<organism evidence="1 2">
    <name type="scientific">Multifurca ochricompacta</name>
    <dbReference type="NCBI Taxonomy" id="376703"/>
    <lineage>
        <taxon>Eukaryota</taxon>
        <taxon>Fungi</taxon>
        <taxon>Dikarya</taxon>
        <taxon>Basidiomycota</taxon>
        <taxon>Agaricomycotina</taxon>
        <taxon>Agaricomycetes</taxon>
        <taxon>Russulales</taxon>
        <taxon>Russulaceae</taxon>
        <taxon>Multifurca</taxon>
    </lineage>
</organism>
<keyword evidence="2" id="KW-1185">Reference proteome</keyword>
<dbReference type="Proteomes" id="UP001203297">
    <property type="component" value="Unassembled WGS sequence"/>
</dbReference>
<evidence type="ECO:0000313" key="2">
    <source>
        <dbReference type="Proteomes" id="UP001203297"/>
    </source>
</evidence>
<dbReference type="InterPro" id="IPR036770">
    <property type="entry name" value="Ankyrin_rpt-contain_sf"/>
</dbReference>
<dbReference type="Gene3D" id="1.25.40.20">
    <property type="entry name" value="Ankyrin repeat-containing domain"/>
    <property type="match status" value="1"/>
</dbReference>